<reference evidence="14 15" key="1">
    <citation type="submission" date="2019-08" db="EMBL/GenBank/DDBJ databases">
        <title>Deep-cultivation of Planctomycetes and their phenomic and genomic characterization uncovers novel biology.</title>
        <authorList>
            <person name="Wiegand S."/>
            <person name="Jogler M."/>
            <person name="Boedeker C."/>
            <person name="Pinto D."/>
            <person name="Vollmers J."/>
            <person name="Rivas-Marin E."/>
            <person name="Kohn T."/>
            <person name="Peeters S.H."/>
            <person name="Heuer A."/>
            <person name="Rast P."/>
            <person name="Oberbeckmann S."/>
            <person name="Bunk B."/>
            <person name="Jeske O."/>
            <person name="Meyerdierks A."/>
            <person name="Storesund J.E."/>
            <person name="Kallscheuer N."/>
            <person name="Luecker S."/>
            <person name="Lage O.M."/>
            <person name="Pohl T."/>
            <person name="Merkel B.J."/>
            <person name="Hornburger P."/>
            <person name="Mueller R.-W."/>
            <person name="Bruemmer F."/>
            <person name="Labrenz M."/>
            <person name="Spormann A.M."/>
            <person name="Op den Camp H."/>
            <person name="Overmann J."/>
            <person name="Amann R."/>
            <person name="Jetten M.S.M."/>
            <person name="Mascher T."/>
            <person name="Medema M.H."/>
            <person name="Devos D.P."/>
            <person name="Kaster A.-K."/>
            <person name="Ovreas L."/>
            <person name="Rohde M."/>
            <person name="Galperin M.Y."/>
            <person name="Jogler C."/>
        </authorList>
    </citation>
    <scope>NUCLEOTIDE SEQUENCE [LARGE SCALE GENOMIC DNA]</scope>
    <source>
        <strain evidence="14 15">OJF2</strain>
    </source>
</reference>
<keyword evidence="8" id="KW-0119">Carbohydrate metabolism</keyword>
<evidence type="ECO:0000256" key="12">
    <source>
        <dbReference type="SAM" id="MobiDB-lite"/>
    </source>
</evidence>
<comment type="catalytic activity">
    <reaction evidence="10">
        <text>hydrolysis of (1-&gt;4)-alpha-D-glucosidic linkage in 4-alpha-D-[(1-&gt;4)-alpha-D-glucanosyl]n trehalose to yield trehalose and (1-&gt;4)-alpha-D-glucan.</text>
        <dbReference type="EC" id="3.2.1.141"/>
    </reaction>
</comment>
<dbReference type="GO" id="GO:0005992">
    <property type="term" value="P:trehalose biosynthetic process"/>
    <property type="evidence" value="ECO:0007669"/>
    <property type="project" value="UniProtKB-UniRule"/>
</dbReference>
<dbReference type="InterPro" id="IPR004193">
    <property type="entry name" value="Glyco_hydro_13_N"/>
</dbReference>
<dbReference type="SUPFAM" id="SSF81296">
    <property type="entry name" value="E set domains"/>
    <property type="match status" value="1"/>
</dbReference>
<proteinExistence type="inferred from homology"/>
<dbReference type="CDD" id="cd02853">
    <property type="entry name" value="E_set_MTHase_like_N"/>
    <property type="match status" value="1"/>
</dbReference>
<dbReference type="GO" id="GO:0005737">
    <property type="term" value="C:cytoplasm"/>
    <property type="evidence" value="ECO:0007669"/>
    <property type="project" value="UniProtKB-SubCell"/>
</dbReference>
<dbReference type="OrthoDB" id="226102at2"/>
<protein>
    <recommendedName>
        <fullName evidence="5 11">Malto-oligosyltrehalose trehalohydrolase</fullName>
        <ecNumber evidence="4 11">3.2.1.141</ecNumber>
    </recommendedName>
</protein>
<evidence type="ECO:0000256" key="3">
    <source>
        <dbReference type="ARBA" id="ARBA00008061"/>
    </source>
</evidence>
<dbReference type="Proteomes" id="UP000324233">
    <property type="component" value="Chromosome"/>
</dbReference>
<evidence type="ECO:0000256" key="1">
    <source>
        <dbReference type="ARBA" id="ARBA00004496"/>
    </source>
</evidence>
<dbReference type="Pfam" id="PF11941">
    <property type="entry name" value="DUF3459"/>
    <property type="match status" value="1"/>
</dbReference>
<dbReference type="SMART" id="SM00642">
    <property type="entry name" value="Aamy"/>
    <property type="match status" value="1"/>
</dbReference>
<evidence type="ECO:0000256" key="11">
    <source>
        <dbReference type="NCBIfam" id="TIGR02402"/>
    </source>
</evidence>
<dbReference type="EMBL" id="CP042997">
    <property type="protein sequence ID" value="QEH37125.1"/>
    <property type="molecule type" value="Genomic_DNA"/>
</dbReference>
<evidence type="ECO:0000256" key="9">
    <source>
        <dbReference type="ARBA" id="ARBA00023295"/>
    </source>
</evidence>
<dbReference type="GO" id="GO:0033942">
    <property type="term" value="F:4-alpha-D-(1-&gt;4)-alpha-D-glucanotrehalose trehalohydrolase activity"/>
    <property type="evidence" value="ECO:0007669"/>
    <property type="project" value="UniProtKB-EC"/>
</dbReference>
<comment type="similarity">
    <text evidence="3">Belongs to the glycosyl hydrolase 13 family.</text>
</comment>
<dbReference type="InterPro" id="IPR044901">
    <property type="entry name" value="Trehalose_TreZ_E-set_sf"/>
</dbReference>
<dbReference type="Gene3D" id="3.20.20.80">
    <property type="entry name" value="Glycosidases"/>
    <property type="match status" value="1"/>
</dbReference>
<keyword evidence="7 14" id="KW-0378">Hydrolase</keyword>
<name>A0A5B9WAJ9_9BACT</name>
<dbReference type="EC" id="3.2.1.141" evidence="4 11"/>
<dbReference type="UniPathway" id="UPA00299"/>
<dbReference type="Pfam" id="PF00128">
    <property type="entry name" value="Alpha-amylase"/>
    <property type="match status" value="1"/>
</dbReference>
<dbReference type="KEGG" id="agv:OJF2_57120"/>
<feature type="compositionally biased region" description="Basic and acidic residues" evidence="12">
    <location>
        <begin position="669"/>
        <end position="680"/>
    </location>
</feature>
<evidence type="ECO:0000256" key="6">
    <source>
        <dbReference type="ARBA" id="ARBA00022490"/>
    </source>
</evidence>
<evidence type="ECO:0000313" key="14">
    <source>
        <dbReference type="EMBL" id="QEH37125.1"/>
    </source>
</evidence>
<dbReference type="InterPro" id="IPR014756">
    <property type="entry name" value="Ig_E-set"/>
</dbReference>
<keyword evidence="6" id="KW-0963">Cytoplasm</keyword>
<comment type="pathway">
    <text evidence="2">Glycan biosynthesis; trehalose biosynthesis.</text>
</comment>
<evidence type="ECO:0000256" key="10">
    <source>
        <dbReference type="ARBA" id="ARBA00034013"/>
    </source>
</evidence>
<dbReference type="AlphaFoldDB" id="A0A5B9WAJ9"/>
<evidence type="ECO:0000256" key="7">
    <source>
        <dbReference type="ARBA" id="ARBA00022801"/>
    </source>
</evidence>
<organism evidence="14 15">
    <name type="scientific">Aquisphaera giovannonii</name>
    <dbReference type="NCBI Taxonomy" id="406548"/>
    <lineage>
        <taxon>Bacteria</taxon>
        <taxon>Pseudomonadati</taxon>
        <taxon>Planctomycetota</taxon>
        <taxon>Planctomycetia</taxon>
        <taxon>Isosphaerales</taxon>
        <taxon>Isosphaeraceae</taxon>
        <taxon>Aquisphaera</taxon>
    </lineage>
</organism>
<dbReference type="RefSeq" id="WP_148596727.1">
    <property type="nucleotide sequence ID" value="NZ_CP042997.1"/>
</dbReference>
<evidence type="ECO:0000259" key="13">
    <source>
        <dbReference type="SMART" id="SM00642"/>
    </source>
</evidence>
<keyword evidence="9 14" id="KW-0326">Glycosidase</keyword>
<dbReference type="InterPro" id="IPR017853">
    <property type="entry name" value="GH"/>
</dbReference>
<evidence type="ECO:0000256" key="8">
    <source>
        <dbReference type="ARBA" id="ARBA00023277"/>
    </source>
</evidence>
<comment type="subcellular location">
    <subcellularLocation>
        <location evidence="1">Cytoplasm</location>
    </subcellularLocation>
</comment>
<dbReference type="InterPro" id="IPR006047">
    <property type="entry name" value="GH13_cat_dom"/>
</dbReference>
<dbReference type="Gene3D" id="2.60.40.10">
    <property type="entry name" value="Immunoglobulins"/>
    <property type="match status" value="1"/>
</dbReference>
<dbReference type="Gene3D" id="1.10.10.760">
    <property type="entry name" value="E-set domains of sugar-utilizing enzymes"/>
    <property type="match status" value="1"/>
</dbReference>
<dbReference type="InterPro" id="IPR012768">
    <property type="entry name" value="Trehalose_TreZ"/>
</dbReference>
<keyword evidence="15" id="KW-1185">Reference proteome</keyword>
<dbReference type="SUPFAM" id="SSF51445">
    <property type="entry name" value="(Trans)glycosidases"/>
    <property type="match status" value="1"/>
</dbReference>
<feature type="domain" description="Glycosyl hydrolase family 13 catalytic" evidence="13">
    <location>
        <begin position="134"/>
        <end position="486"/>
    </location>
</feature>
<feature type="region of interest" description="Disordered" evidence="12">
    <location>
        <begin position="489"/>
        <end position="508"/>
    </location>
</feature>
<dbReference type="InterPro" id="IPR022567">
    <property type="entry name" value="DUF3459"/>
</dbReference>
<evidence type="ECO:0000256" key="2">
    <source>
        <dbReference type="ARBA" id="ARBA00005199"/>
    </source>
</evidence>
<dbReference type="PANTHER" id="PTHR43651:SF11">
    <property type="entry name" value="MALTO-OLIGOSYLTREHALOSE TREHALOHYDROLASE"/>
    <property type="match status" value="1"/>
</dbReference>
<evidence type="ECO:0000256" key="4">
    <source>
        <dbReference type="ARBA" id="ARBA00012268"/>
    </source>
</evidence>
<dbReference type="CDD" id="cd11325">
    <property type="entry name" value="AmyAc_GTHase"/>
    <property type="match status" value="1"/>
</dbReference>
<dbReference type="Pfam" id="PF02922">
    <property type="entry name" value="CBM_48"/>
    <property type="match status" value="1"/>
</dbReference>
<dbReference type="InterPro" id="IPR013783">
    <property type="entry name" value="Ig-like_fold"/>
</dbReference>
<evidence type="ECO:0000313" key="15">
    <source>
        <dbReference type="Proteomes" id="UP000324233"/>
    </source>
</evidence>
<dbReference type="PANTHER" id="PTHR43651">
    <property type="entry name" value="1,4-ALPHA-GLUCAN-BRANCHING ENZYME"/>
    <property type="match status" value="1"/>
</dbReference>
<sequence length="680" mass="74731">MAGSSADGSSSNATLPPVPRRLPIGAEVQGGGAVHFRVWAPLRSKVEVVLDGSQGSEVGLTPEPDGYHSGLVPHATAGTRYRYRLDGGDCCPDPASRFQPDGPHGPSEVVDPGAFAWRDESWPGLRLEGQVLYELHIGTFTDEGTWAAAAGQLPRLKELGITAVEVMPVAEFAGKFGWGYDGVSLFAPYRGYGSPDDMRRFVDRAHGLGLGVLLDVVYNHFGPDGDYHDSYSGTYVHSDRGPTGWGKALNFDGEGSAPVREFFVSNAGYWIDEFHLDGLRLDAVQAIHDTSKLHVVTELTRHARAAAGRRTILVVAEDERQKVSLVKPVEKGGNGLDAVWNDDFHHASRVALTGHAEAYYCDYRGTPQELISAVKWGYLFQGQLCKWQQKLRGTPTYGIDAARFITYLENHDQVANSATGARIKELTSPGRYRAMVTLWLLAPQTPMLFQGQELGSSRPFLYFCDHNPELREIVRKGRQEELSGFRSTTHPAMLGKLPDPSTSFEASRLDPPGDYRSHPAFLLFQDLLTLRREDPIFRSQCSRKLEGAVLGPEAFALRLWGDDPAAGDEDCRLILVNLGRDLYPASNSEPLLAPPEDHEWELLCFSEDPRYGGAGMPPLDAASPWRLAGHGAVVLAPRASTPRPDLYEMAAVEAEDFDIHPQIRRARSARRDEPDGPNKS</sequence>
<dbReference type="NCBIfam" id="TIGR02402">
    <property type="entry name" value="trehalose_TreZ"/>
    <property type="match status" value="1"/>
</dbReference>
<evidence type="ECO:0000256" key="5">
    <source>
        <dbReference type="ARBA" id="ARBA00015938"/>
    </source>
</evidence>
<feature type="region of interest" description="Disordered" evidence="12">
    <location>
        <begin position="661"/>
        <end position="680"/>
    </location>
</feature>
<gene>
    <name evidence="14" type="primary">treZ_3</name>
    <name evidence="14" type="ORF">OJF2_57120</name>
</gene>
<accession>A0A5B9WAJ9</accession>